<evidence type="ECO:0000313" key="1">
    <source>
        <dbReference type="EMBL" id="ANH51724.1"/>
    </source>
</evidence>
<keyword evidence="2" id="KW-1185">Reference proteome</keyword>
<protein>
    <submittedName>
        <fullName evidence="1">Uncharacterized protein</fullName>
    </submittedName>
</protein>
<gene>
    <name evidence="1" type="ORF">SIMMY50_266</name>
</gene>
<dbReference type="EMBL" id="KU886223">
    <property type="protein sequence ID" value="ANH51724.1"/>
    <property type="molecule type" value="Genomic_DNA"/>
</dbReference>
<dbReference type="Proteomes" id="UP000222975">
    <property type="component" value="Segment"/>
</dbReference>
<accession>A0A173GDF4</accession>
<sequence length="146" mass="15932">MKYVYAIIAVLGFSFVSVAFAADQTKVVKGWYAEYNTASVLYSAGPKKGQELTMECVLGGWTFAYADKMGEEINSVDDDMTILVDGAAFAVPKTQGQREKLYAAIQHAKSGIQYKTHAYGASVVFPVDGLAEMFRDLPFEVSPCMS</sequence>
<name>A0A173GDF4_9CAUD</name>
<reference evidence="2" key="1">
    <citation type="submission" date="2016-03" db="EMBL/GenBank/DDBJ databases">
        <authorList>
            <person name="Sharma R."/>
            <person name="Simister A.R."/>
            <person name="Berg J.A."/>
            <person name="Jensen G.L."/>
            <person name="Keele B.R."/>
            <person name="Ward M.E.H."/>
            <person name="Breakwell D.P."/>
            <person name="Hope S."/>
            <person name="Grose J.H."/>
        </authorList>
    </citation>
    <scope>NUCLEOTIDE SEQUENCE [LARGE SCALE GENOMIC DNA]</scope>
</reference>
<proteinExistence type="predicted"/>
<organism evidence="1 2">
    <name type="scientific">Erwinia phage vB_EamM_Simmy50</name>
    <dbReference type="NCBI Taxonomy" id="1815988"/>
    <lineage>
        <taxon>Viruses</taxon>
        <taxon>Duplodnaviria</taxon>
        <taxon>Heunggongvirae</taxon>
        <taxon>Uroviricota</taxon>
        <taxon>Caudoviricetes</taxon>
        <taxon>Chimalliviridae</taxon>
        <taxon>Agricanvirus</taxon>
        <taxon>Agricanvirus simmy50</taxon>
    </lineage>
</organism>
<evidence type="ECO:0000313" key="2">
    <source>
        <dbReference type="Proteomes" id="UP000222975"/>
    </source>
</evidence>